<dbReference type="SMART" id="SM00345">
    <property type="entry name" value="HTH_GNTR"/>
    <property type="match status" value="1"/>
</dbReference>
<keyword evidence="5" id="KW-0804">Transcription</keyword>
<dbReference type="InterPro" id="IPR015421">
    <property type="entry name" value="PyrdxlP-dep_Trfase_major"/>
</dbReference>
<dbReference type="CDD" id="cd07377">
    <property type="entry name" value="WHTH_GntR"/>
    <property type="match status" value="1"/>
</dbReference>
<dbReference type="PRINTS" id="PR00035">
    <property type="entry name" value="HTHGNTR"/>
</dbReference>
<dbReference type="InterPro" id="IPR051446">
    <property type="entry name" value="HTH_trans_reg/aminotransferase"/>
</dbReference>
<dbReference type="Pfam" id="PF00155">
    <property type="entry name" value="Aminotran_1_2"/>
    <property type="match status" value="1"/>
</dbReference>
<keyword evidence="4" id="KW-0238">DNA-binding</keyword>
<dbReference type="Gene3D" id="3.40.640.10">
    <property type="entry name" value="Type I PLP-dependent aspartate aminotransferase-like (Major domain)"/>
    <property type="match status" value="1"/>
</dbReference>
<dbReference type="Proteomes" id="UP000028602">
    <property type="component" value="Unassembled WGS sequence"/>
</dbReference>
<dbReference type="InterPro" id="IPR000524">
    <property type="entry name" value="Tscrpt_reg_HTH_GntR"/>
</dbReference>
<dbReference type="eggNOG" id="COG1167">
    <property type="taxonomic scope" value="Bacteria"/>
</dbReference>
<dbReference type="SUPFAM" id="SSF46785">
    <property type="entry name" value="Winged helix' DNA-binding domain"/>
    <property type="match status" value="1"/>
</dbReference>
<dbReference type="InterPro" id="IPR015422">
    <property type="entry name" value="PyrdxlP-dep_Trfase_small"/>
</dbReference>
<dbReference type="GO" id="GO:0003700">
    <property type="term" value="F:DNA-binding transcription factor activity"/>
    <property type="evidence" value="ECO:0007669"/>
    <property type="project" value="InterPro"/>
</dbReference>
<organism evidence="7 8">
    <name type="scientific">Tatumella ptyseos ATCC 33301</name>
    <dbReference type="NCBI Taxonomy" id="1005995"/>
    <lineage>
        <taxon>Bacteria</taxon>
        <taxon>Pseudomonadati</taxon>
        <taxon>Pseudomonadota</taxon>
        <taxon>Gammaproteobacteria</taxon>
        <taxon>Enterobacterales</taxon>
        <taxon>Erwiniaceae</taxon>
        <taxon>Tatumella</taxon>
    </lineage>
</organism>
<dbReference type="OrthoDB" id="9804020at2"/>
<dbReference type="GO" id="GO:0004069">
    <property type="term" value="F:L-aspartate:2-oxoglutarate aminotransferase activity"/>
    <property type="evidence" value="ECO:0007669"/>
    <property type="project" value="UniProtKB-EC"/>
</dbReference>
<sequence length="476" mass="52276">MSLRRLGHHSLIEMLGNWQQTPSRIPLWQQLASALRLLVLDGRLVQGTRLPGERELATGLKISRTTVSSALSLLREQGFVRSRQGSGSRITLPEDAVHIPGSMSAGSALDLSTASLSAGPEIHQAFRQALLRYPEYSLATGYDPRGLRSLREAIARRYCSRGLPTRPDEVMVVNGAVSGLALILRWLTGPGDRVLVDHPTYPSALSAIRGASCQPIGVSFSEGRWDHGGLAAALAQTSPRLAYLIADYHNPTGYCMGEESRAEITALAARYRTPLVIDETLAELWYQQPPPAPVAAFARPGEVICLGSASKSYWGGLRIGWIRASASQIASLVQIRDSLDLASPLTEQVVCEWLLDNSDQFLPQRRQMLQQRRDICGQLMQTWFPAWKYQVPAGGLSFWVELPGRLATRFASRASEAGILLGTGTRFGISGAFDRYLRMPFSADEATLQQAFQRLQPLWSSLPDMPELPPSGRSVY</sequence>
<dbReference type="AlphaFoldDB" id="A0A085JME0"/>
<proteinExistence type="inferred from homology"/>
<dbReference type="InterPro" id="IPR015424">
    <property type="entry name" value="PyrdxlP-dep_Trfase"/>
</dbReference>
<evidence type="ECO:0000259" key="6">
    <source>
        <dbReference type="PROSITE" id="PS50949"/>
    </source>
</evidence>
<dbReference type="EC" id="2.6.1.1" evidence="7"/>
<keyword evidence="3" id="KW-0805">Transcription regulation</keyword>
<evidence type="ECO:0000313" key="8">
    <source>
        <dbReference type="Proteomes" id="UP000028602"/>
    </source>
</evidence>
<accession>A0A085JME0</accession>
<dbReference type="PANTHER" id="PTHR46577">
    <property type="entry name" value="HTH-TYPE TRANSCRIPTIONAL REGULATORY PROTEIN GABR"/>
    <property type="match status" value="1"/>
</dbReference>
<protein>
    <submittedName>
        <fullName evidence="7">GntR family transcriptional regulator/aspartate aminotransferase</fullName>
        <ecNumber evidence="7">2.6.1.1</ecNumber>
    </submittedName>
</protein>
<dbReference type="PANTHER" id="PTHR46577:SF1">
    <property type="entry name" value="HTH-TYPE TRANSCRIPTIONAL REGULATORY PROTEIN GABR"/>
    <property type="match status" value="1"/>
</dbReference>
<comment type="similarity">
    <text evidence="1">In the C-terminal section; belongs to the class-I pyridoxal-phosphate-dependent aminotransferase family.</text>
</comment>
<name>A0A085JME0_9GAMM</name>
<dbReference type="SUPFAM" id="SSF53383">
    <property type="entry name" value="PLP-dependent transferases"/>
    <property type="match status" value="1"/>
</dbReference>
<reference evidence="7 8" key="1">
    <citation type="submission" date="2014-05" db="EMBL/GenBank/DDBJ databases">
        <title>ATOL: Assembling a taxonomically balanced genome-scale reconstruction of the evolutionary history of the Enterobacteriaceae.</title>
        <authorList>
            <person name="Plunkett G.III."/>
            <person name="Neeno-Eckwall E.C."/>
            <person name="Glasner J.D."/>
            <person name="Perna N.T."/>
        </authorList>
    </citation>
    <scope>NUCLEOTIDE SEQUENCE [LARGE SCALE GENOMIC DNA]</scope>
    <source>
        <strain evidence="7 8">ATCC 33301</strain>
    </source>
</reference>
<dbReference type="Gene3D" id="3.90.1150.10">
    <property type="entry name" value="Aspartate Aminotransferase, domain 1"/>
    <property type="match status" value="1"/>
</dbReference>
<dbReference type="CDD" id="cd00609">
    <property type="entry name" value="AAT_like"/>
    <property type="match status" value="1"/>
</dbReference>
<keyword evidence="8" id="KW-1185">Reference proteome</keyword>
<keyword evidence="7" id="KW-0032">Aminotransferase</keyword>
<dbReference type="PROSITE" id="PS50949">
    <property type="entry name" value="HTH_GNTR"/>
    <property type="match status" value="1"/>
</dbReference>
<keyword evidence="7" id="KW-0808">Transferase</keyword>
<dbReference type="InterPro" id="IPR036390">
    <property type="entry name" value="WH_DNA-bd_sf"/>
</dbReference>
<dbReference type="Pfam" id="PF00392">
    <property type="entry name" value="GntR"/>
    <property type="match status" value="1"/>
</dbReference>
<evidence type="ECO:0000256" key="4">
    <source>
        <dbReference type="ARBA" id="ARBA00023125"/>
    </source>
</evidence>
<dbReference type="InterPro" id="IPR036388">
    <property type="entry name" value="WH-like_DNA-bd_sf"/>
</dbReference>
<dbReference type="GO" id="GO:0003677">
    <property type="term" value="F:DNA binding"/>
    <property type="evidence" value="ECO:0007669"/>
    <property type="project" value="UniProtKB-KW"/>
</dbReference>
<feature type="domain" description="HTH gntR-type" evidence="6">
    <location>
        <begin position="25"/>
        <end position="93"/>
    </location>
</feature>
<dbReference type="EMBL" id="JMPR01000013">
    <property type="protein sequence ID" value="KFD21636.1"/>
    <property type="molecule type" value="Genomic_DNA"/>
</dbReference>
<comment type="caution">
    <text evidence="7">The sequence shown here is derived from an EMBL/GenBank/DDBJ whole genome shotgun (WGS) entry which is preliminary data.</text>
</comment>
<keyword evidence="2" id="KW-0663">Pyridoxal phosphate</keyword>
<evidence type="ECO:0000256" key="3">
    <source>
        <dbReference type="ARBA" id="ARBA00023015"/>
    </source>
</evidence>
<dbReference type="GO" id="GO:0030170">
    <property type="term" value="F:pyridoxal phosphate binding"/>
    <property type="evidence" value="ECO:0007669"/>
    <property type="project" value="InterPro"/>
</dbReference>
<evidence type="ECO:0000256" key="5">
    <source>
        <dbReference type="ARBA" id="ARBA00023163"/>
    </source>
</evidence>
<evidence type="ECO:0000256" key="1">
    <source>
        <dbReference type="ARBA" id="ARBA00005384"/>
    </source>
</evidence>
<evidence type="ECO:0000256" key="2">
    <source>
        <dbReference type="ARBA" id="ARBA00022898"/>
    </source>
</evidence>
<dbReference type="Gene3D" id="1.10.10.10">
    <property type="entry name" value="Winged helix-like DNA-binding domain superfamily/Winged helix DNA-binding domain"/>
    <property type="match status" value="1"/>
</dbReference>
<evidence type="ECO:0000313" key="7">
    <source>
        <dbReference type="EMBL" id="KFD21636.1"/>
    </source>
</evidence>
<dbReference type="RefSeq" id="WP_051170810.1">
    <property type="nucleotide sequence ID" value="NZ_ATMJ01000030.1"/>
</dbReference>
<dbReference type="InterPro" id="IPR004839">
    <property type="entry name" value="Aminotransferase_I/II_large"/>
</dbReference>
<gene>
    <name evidence="7" type="ORF">GTPT_0735</name>
</gene>